<comment type="caution">
    <text evidence="4">The sequence shown here is derived from an EMBL/GenBank/DDBJ whole genome shotgun (WGS) entry which is preliminary data.</text>
</comment>
<feature type="binding site" evidence="2">
    <location>
        <begin position="115"/>
        <end position="116"/>
    </location>
    <ligand>
        <name>ATP</name>
        <dbReference type="ChEBI" id="CHEBI:30616"/>
    </ligand>
</feature>
<evidence type="ECO:0000313" key="5">
    <source>
        <dbReference type="Proteomes" id="UP000664034"/>
    </source>
</evidence>
<dbReference type="InterPro" id="IPR003812">
    <property type="entry name" value="Fido"/>
</dbReference>
<name>A0A939GFB0_9BACT</name>
<dbReference type="PANTHER" id="PTHR13504">
    <property type="entry name" value="FIDO DOMAIN-CONTAINING PROTEIN DDB_G0283145"/>
    <property type="match status" value="1"/>
</dbReference>
<accession>A0A939GFB0</accession>
<dbReference type="Gene3D" id="1.10.3290.10">
    <property type="entry name" value="Fido-like domain"/>
    <property type="match status" value="1"/>
</dbReference>
<feature type="domain" description="Fido" evidence="3">
    <location>
        <begin position="1"/>
        <end position="139"/>
    </location>
</feature>
<dbReference type="SUPFAM" id="SSF140931">
    <property type="entry name" value="Fic-like"/>
    <property type="match status" value="1"/>
</dbReference>
<proteinExistence type="predicted"/>
<organism evidence="4 5">
    <name type="scientific">Fibrella rubiginis</name>
    <dbReference type="NCBI Taxonomy" id="2817060"/>
    <lineage>
        <taxon>Bacteria</taxon>
        <taxon>Pseudomonadati</taxon>
        <taxon>Bacteroidota</taxon>
        <taxon>Cytophagia</taxon>
        <taxon>Cytophagales</taxon>
        <taxon>Spirosomataceae</taxon>
        <taxon>Fibrella</taxon>
    </lineage>
</organism>
<keyword evidence="5" id="KW-1185">Reference proteome</keyword>
<gene>
    <name evidence="4" type="ORF">J2I47_12030</name>
</gene>
<dbReference type="InterPro" id="IPR040198">
    <property type="entry name" value="Fido_containing"/>
</dbReference>
<dbReference type="InterPro" id="IPR036597">
    <property type="entry name" value="Fido-like_dom_sf"/>
</dbReference>
<sequence length="261" mass="29949">MSCAPRGEGDSTPGQFRSHAVRINKASHVPPDPLLITDYIDELTAFINKEDSPKYDLLKVALAHHRFMWIHPFGNGNGRTGRLFTYAMLVRGGFNVEKGRILNPTAVFCNDRNAYYHYLSGADEGDNAGLIQWCDYVLRGLRDEIEKIDRLLDYDYLKTEILTPALKDALDRQYVSEAEYRILVTVINAPSQLIQAGDIADLFPGKVSYDLSRQLRVLRDRQMLQPEKENGRKYTIRFDNSYLLRSVMRMLDKKGFLPVRD</sequence>
<feature type="active site" evidence="1">
    <location>
        <position position="71"/>
    </location>
</feature>
<dbReference type="Pfam" id="PF02661">
    <property type="entry name" value="Fic"/>
    <property type="match status" value="1"/>
</dbReference>
<evidence type="ECO:0000259" key="3">
    <source>
        <dbReference type="PROSITE" id="PS51459"/>
    </source>
</evidence>
<reference evidence="4" key="1">
    <citation type="submission" date="2021-03" db="EMBL/GenBank/DDBJ databases">
        <title>Fibrella sp. HMF5335 genome sequencing and assembly.</title>
        <authorList>
            <person name="Kang H."/>
            <person name="Kim H."/>
            <person name="Bae S."/>
            <person name="Joh K."/>
        </authorList>
    </citation>
    <scope>NUCLEOTIDE SEQUENCE</scope>
    <source>
        <strain evidence="4">HMF5335</strain>
    </source>
</reference>
<dbReference type="PROSITE" id="PS51459">
    <property type="entry name" value="FIDO"/>
    <property type="match status" value="1"/>
</dbReference>
<evidence type="ECO:0000256" key="2">
    <source>
        <dbReference type="PIRSR" id="PIRSR640198-2"/>
    </source>
</evidence>
<keyword evidence="2" id="KW-0547">Nucleotide-binding</keyword>
<dbReference type="PANTHER" id="PTHR13504:SF38">
    <property type="entry name" value="FIDO DOMAIN-CONTAINING PROTEIN"/>
    <property type="match status" value="1"/>
</dbReference>
<keyword evidence="2" id="KW-0067">ATP-binding</keyword>
<protein>
    <submittedName>
        <fullName evidence="4">Fic family protein</fullName>
    </submittedName>
</protein>
<dbReference type="Proteomes" id="UP000664034">
    <property type="component" value="Unassembled WGS sequence"/>
</dbReference>
<dbReference type="AlphaFoldDB" id="A0A939GFB0"/>
<evidence type="ECO:0000313" key="4">
    <source>
        <dbReference type="EMBL" id="MBO0937276.1"/>
    </source>
</evidence>
<evidence type="ECO:0000256" key="1">
    <source>
        <dbReference type="PIRSR" id="PIRSR640198-1"/>
    </source>
</evidence>
<dbReference type="EMBL" id="JAFMYV010000005">
    <property type="protein sequence ID" value="MBO0937276.1"/>
    <property type="molecule type" value="Genomic_DNA"/>
</dbReference>
<dbReference type="GO" id="GO:0005524">
    <property type="term" value="F:ATP binding"/>
    <property type="evidence" value="ECO:0007669"/>
    <property type="project" value="UniProtKB-KW"/>
</dbReference>